<dbReference type="Proteomes" id="UP000245956">
    <property type="component" value="Unassembled WGS sequence"/>
</dbReference>
<feature type="region of interest" description="Disordered" evidence="1">
    <location>
        <begin position="31"/>
        <end position="87"/>
    </location>
</feature>
<feature type="compositionally biased region" description="Basic and acidic residues" evidence="1">
    <location>
        <begin position="73"/>
        <end position="87"/>
    </location>
</feature>
<sequence>MAALGFRSPVLRPTHDEAASHGVATNLAEPAWYGTNTGTSTQDQHQHPHQQQRQERQRQRSEQLASCPRRLHAAAETHRGDRAATRRDAYNTYMPPRRLGWTLVGTWEKGSATLATQQWPGADEISTDGHLPEPRRLACLPVVPSTAEPVLAEAFRGHVVRRGVSARSRTPGTRPSPSRCPVRPWLRFSGWPGGAAGAIHDVDVDNDDAEPVEAGAAAWTVLYFSNMIALVQDAARRGRQRGPGFRLAPLSCRLTGHRPGAHDSGNRAGIGQTERASAAMSCGPRANSDVDWAKANPSFQLLLHASARDWSRPLAVGLLAGRDTACMDGCALYGCCCKCATPPGAPDPPRPRLACDKQKSRGGWLAVHVGSLGMAGCVGQCRSEGDTGSPREHGAVRRDTAAGLMRHGGTSRNDRGRSGVASFRLSRIDDDVSTTTPKPRSWLDSTKRTEEGQTEWNGLVRSTGQPGGGRNGLDEAGWDGVPRRALTGCEATLQCEETLGMPISDLEHINNHLGDEGGGDPSQDARMSRPPFSTAAVSAGASEEPVLKRDEERGRDED</sequence>
<dbReference type="EMBL" id="LCWV01000014">
    <property type="protein sequence ID" value="PWI68595.1"/>
    <property type="molecule type" value="Genomic_DNA"/>
</dbReference>
<evidence type="ECO:0000256" key="1">
    <source>
        <dbReference type="SAM" id="MobiDB-lite"/>
    </source>
</evidence>
<proteinExistence type="predicted"/>
<feature type="region of interest" description="Disordered" evidence="1">
    <location>
        <begin position="508"/>
        <end position="558"/>
    </location>
</feature>
<feature type="compositionally biased region" description="Basic and acidic residues" evidence="1">
    <location>
        <begin position="52"/>
        <end position="61"/>
    </location>
</feature>
<reference evidence="2 3" key="1">
    <citation type="journal article" date="2016" name="Front. Microbiol.">
        <title>Genome and transcriptome sequences reveal the specific parasitism of the nematophagous Purpureocillium lilacinum 36-1.</title>
        <authorList>
            <person name="Xie J."/>
            <person name="Li S."/>
            <person name="Mo C."/>
            <person name="Xiao X."/>
            <person name="Peng D."/>
            <person name="Wang G."/>
            <person name="Xiao Y."/>
        </authorList>
    </citation>
    <scope>NUCLEOTIDE SEQUENCE [LARGE SCALE GENOMIC DNA]</scope>
    <source>
        <strain evidence="2 3">36-1</strain>
    </source>
</reference>
<accession>A0A2U3E261</accession>
<organism evidence="2 3">
    <name type="scientific">Purpureocillium lilacinum</name>
    <name type="common">Paecilomyces lilacinus</name>
    <dbReference type="NCBI Taxonomy" id="33203"/>
    <lineage>
        <taxon>Eukaryota</taxon>
        <taxon>Fungi</taxon>
        <taxon>Dikarya</taxon>
        <taxon>Ascomycota</taxon>
        <taxon>Pezizomycotina</taxon>
        <taxon>Sordariomycetes</taxon>
        <taxon>Hypocreomycetidae</taxon>
        <taxon>Hypocreales</taxon>
        <taxon>Ophiocordycipitaceae</taxon>
        <taxon>Purpureocillium</taxon>
    </lineage>
</organism>
<feature type="compositionally biased region" description="Basic and acidic residues" evidence="1">
    <location>
        <begin position="383"/>
        <end position="400"/>
    </location>
</feature>
<evidence type="ECO:0000313" key="3">
    <source>
        <dbReference type="Proteomes" id="UP000245956"/>
    </source>
</evidence>
<name>A0A2U3E261_PURLI</name>
<feature type="compositionally biased region" description="Basic and acidic residues" evidence="1">
    <location>
        <begin position="545"/>
        <end position="558"/>
    </location>
</feature>
<comment type="caution">
    <text evidence="2">The sequence shown here is derived from an EMBL/GenBank/DDBJ whole genome shotgun (WGS) entry which is preliminary data.</text>
</comment>
<protein>
    <submittedName>
        <fullName evidence="2">Uncharacterized protein</fullName>
    </submittedName>
</protein>
<gene>
    <name evidence="2" type="ORF">PCL_01684</name>
</gene>
<evidence type="ECO:0000313" key="2">
    <source>
        <dbReference type="EMBL" id="PWI68595.1"/>
    </source>
</evidence>
<dbReference type="AlphaFoldDB" id="A0A2U3E261"/>
<feature type="region of interest" description="Disordered" evidence="1">
    <location>
        <begin position="383"/>
        <end position="453"/>
    </location>
</feature>